<dbReference type="InterPro" id="IPR001610">
    <property type="entry name" value="PAC"/>
</dbReference>
<dbReference type="Gene3D" id="3.30.450.20">
    <property type="entry name" value="PAS domain"/>
    <property type="match status" value="2"/>
</dbReference>
<keyword evidence="6 10" id="KW-0812">Transmembrane</keyword>
<dbReference type="SMART" id="SM01079">
    <property type="entry name" value="CHASE"/>
    <property type="match status" value="1"/>
</dbReference>
<evidence type="ECO:0000259" key="11">
    <source>
        <dbReference type="PROSITE" id="PS50109"/>
    </source>
</evidence>
<dbReference type="AlphaFoldDB" id="A0A1M6HCM7"/>
<dbReference type="InterPro" id="IPR035965">
    <property type="entry name" value="PAS-like_dom_sf"/>
</dbReference>
<dbReference type="InterPro" id="IPR013655">
    <property type="entry name" value="PAS_fold_3"/>
</dbReference>
<dbReference type="PROSITE" id="PS50109">
    <property type="entry name" value="HIS_KIN"/>
    <property type="match status" value="1"/>
</dbReference>
<evidence type="ECO:0000256" key="10">
    <source>
        <dbReference type="SAM" id="Phobius"/>
    </source>
</evidence>
<gene>
    <name evidence="15" type="ORF">SAMN05444363_2972</name>
</gene>
<dbReference type="EC" id="2.7.13.3" evidence="3"/>
<evidence type="ECO:0000259" key="12">
    <source>
        <dbReference type="PROSITE" id="PS50112"/>
    </source>
</evidence>
<feature type="transmembrane region" description="Helical" evidence="10">
    <location>
        <begin position="20"/>
        <end position="39"/>
    </location>
</feature>
<evidence type="ECO:0000313" key="15">
    <source>
        <dbReference type="EMBL" id="SHJ19955.1"/>
    </source>
</evidence>
<keyword evidence="16" id="KW-1185">Reference proteome</keyword>
<dbReference type="GO" id="GO:0004673">
    <property type="term" value="F:protein histidine kinase activity"/>
    <property type="evidence" value="ECO:0007669"/>
    <property type="project" value="UniProtKB-EC"/>
</dbReference>
<evidence type="ECO:0000313" key="16">
    <source>
        <dbReference type="Proteomes" id="UP000184488"/>
    </source>
</evidence>
<evidence type="ECO:0000259" key="13">
    <source>
        <dbReference type="PROSITE" id="PS50113"/>
    </source>
</evidence>
<dbReference type="PANTHER" id="PTHR43304:SF1">
    <property type="entry name" value="PAC DOMAIN-CONTAINING PROTEIN"/>
    <property type="match status" value="1"/>
</dbReference>
<comment type="catalytic activity">
    <reaction evidence="1">
        <text>ATP + protein L-histidine = ADP + protein N-phospho-L-histidine.</text>
        <dbReference type="EC" id="2.7.13.3"/>
    </reaction>
</comment>
<dbReference type="Gene3D" id="3.30.565.10">
    <property type="entry name" value="Histidine kinase-like ATPase, C-terminal domain"/>
    <property type="match status" value="1"/>
</dbReference>
<feature type="domain" description="PAS" evidence="12">
    <location>
        <begin position="429"/>
        <end position="502"/>
    </location>
</feature>
<dbReference type="CDD" id="cd00130">
    <property type="entry name" value="PAS"/>
    <property type="match status" value="2"/>
</dbReference>
<dbReference type="PANTHER" id="PTHR43304">
    <property type="entry name" value="PHYTOCHROME-LIKE PROTEIN CPH1"/>
    <property type="match status" value="1"/>
</dbReference>
<keyword evidence="5" id="KW-0808">Transferase</keyword>
<dbReference type="Pfam" id="PF02518">
    <property type="entry name" value="HATPase_c"/>
    <property type="match status" value="1"/>
</dbReference>
<evidence type="ECO:0000259" key="14">
    <source>
        <dbReference type="PROSITE" id="PS50839"/>
    </source>
</evidence>
<dbReference type="SUPFAM" id="SSF55785">
    <property type="entry name" value="PYP-like sensor domain (PAS domain)"/>
    <property type="match status" value="2"/>
</dbReference>
<organism evidence="15 16">
    <name type="scientific">Flavobacterium terrae</name>
    <dbReference type="NCBI Taxonomy" id="415425"/>
    <lineage>
        <taxon>Bacteria</taxon>
        <taxon>Pseudomonadati</taxon>
        <taxon>Bacteroidota</taxon>
        <taxon>Flavobacteriia</taxon>
        <taxon>Flavobacteriales</taxon>
        <taxon>Flavobacteriaceae</taxon>
        <taxon>Flavobacterium</taxon>
    </lineage>
</organism>
<dbReference type="GO" id="GO:0016020">
    <property type="term" value="C:membrane"/>
    <property type="evidence" value="ECO:0007669"/>
    <property type="project" value="UniProtKB-SubCell"/>
</dbReference>
<evidence type="ECO:0000256" key="8">
    <source>
        <dbReference type="ARBA" id="ARBA00022989"/>
    </source>
</evidence>
<dbReference type="InterPro" id="IPR000014">
    <property type="entry name" value="PAS"/>
</dbReference>
<dbReference type="InterPro" id="IPR052162">
    <property type="entry name" value="Sensor_kinase/Photoreceptor"/>
</dbReference>
<dbReference type="PROSITE" id="PS50112">
    <property type="entry name" value="PAS"/>
    <property type="match status" value="2"/>
</dbReference>
<dbReference type="EMBL" id="FQZI01000008">
    <property type="protein sequence ID" value="SHJ19955.1"/>
    <property type="molecule type" value="Genomic_DNA"/>
</dbReference>
<keyword evidence="4" id="KW-0597">Phosphoprotein</keyword>
<dbReference type="RefSeq" id="WP_073312260.1">
    <property type="nucleotide sequence ID" value="NZ_FQZI01000008.1"/>
</dbReference>
<dbReference type="SMART" id="SM00091">
    <property type="entry name" value="PAS"/>
    <property type="match status" value="2"/>
</dbReference>
<evidence type="ECO:0000256" key="3">
    <source>
        <dbReference type="ARBA" id="ARBA00012438"/>
    </source>
</evidence>
<feature type="domain" description="PAS" evidence="12">
    <location>
        <begin position="301"/>
        <end position="372"/>
    </location>
</feature>
<feature type="domain" description="Histidine kinase" evidence="11">
    <location>
        <begin position="574"/>
        <end position="787"/>
    </location>
</feature>
<dbReference type="InterPro" id="IPR003594">
    <property type="entry name" value="HATPase_dom"/>
</dbReference>
<evidence type="ECO:0000256" key="5">
    <source>
        <dbReference type="ARBA" id="ARBA00022679"/>
    </source>
</evidence>
<dbReference type="Proteomes" id="UP000184488">
    <property type="component" value="Unassembled WGS sequence"/>
</dbReference>
<evidence type="ECO:0000256" key="7">
    <source>
        <dbReference type="ARBA" id="ARBA00022777"/>
    </source>
</evidence>
<dbReference type="SMART" id="SM00387">
    <property type="entry name" value="HATPase_c"/>
    <property type="match status" value="1"/>
</dbReference>
<evidence type="ECO:0000256" key="2">
    <source>
        <dbReference type="ARBA" id="ARBA00004370"/>
    </source>
</evidence>
<dbReference type="Pfam" id="PF08447">
    <property type="entry name" value="PAS_3"/>
    <property type="match status" value="2"/>
</dbReference>
<evidence type="ECO:0000256" key="4">
    <source>
        <dbReference type="ARBA" id="ARBA00022553"/>
    </source>
</evidence>
<dbReference type="PROSITE" id="PS50839">
    <property type="entry name" value="CHASE"/>
    <property type="match status" value="1"/>
</dbReference>
<dbReference type="PROSITE" id="PS50113">
    <property type="entry name" value="PAC"/>
    <property type="match status" value="2"/>
</dbReference>
<keyword evidence="8 10" id="KW-1133">Transmembrane helix</keyword>
<dbReference type="SMART" id="SM00086">
    <property type="entry name" value="PAC"/>
    <property type="match status" value="2"/>
</dbReference>
<evidence type="ECO:0000256" key="9">
    <source>
        <dbReference type="ARBA" id="ARBA00023136"/>
    </source>
</evidence>
<evidence type="ECO:0000256" key="6">
    <source>
        <dbReference type="ARBA" id="ARBA00022692"/>
    </source>
</evidence>
<sequence length="793" mass="91117">MNSEKKATQFTAWFLSRPKTSGCIVFFSLLALIILLVIFRYQAIKEAERYEMNNVLGVVKKNIEQNLKNNYAVLITLALSIDDSGEPKNFEKISESLINTYKNIDAVQLVPGGVIKMTYPLKGNEAATGLDILNNPLHRQAALKAIKTKSIYFSGPVELKQGGSGVVGRLPIFKKGKFWGFSAVVIRFNTFIKSTGIDSFGENNYYFQLSKINPLSHEKEFFLPNKSDFSKKYYKTVDIPEGDWKLYIISKKGDHFFELLPTSIIGTLLSLLCGLFIYILLKRPSELQHLVEIQTKKLIKNEFLFKSIFENAGLGIFHTNTITGQFIDANDVVCQLLGYTLEEIKEKDFMSITHPEDLKEDLEYMEKLKNGEIKHFSMEKRYIKKNGEFIWVSITVSPLWEKNETPNHHIAIVENISTRKANELELLESKQKTRDLIDSIDGIVWEGNSEDPGITYVSKKSEAILGYSPDEWTSDDMFWRKIIHPDDRDWVIEYSTNAAKYRKPFDQEYRMIAKNGSVVWVRDLVSIYTVDENRIRYRGILIDITKSKEIEIDLNNSLKLVTEQNKRLLNFSHIVSHNLRSHTSNIHSLINLIEMSEDETEQNELLNLLKSVSETLNKTMDNLNEVVSIQTDINPIIEKLNLNKYITKTQEILHSQITKNGVVIINTIPDDAYLQFNPAYLESVLLNFISNSIRYRHPKRAPEIKLSLYTEGEYQILEIQDNGIGIDLKKNGEKIFGLYKTFTRNPESRGIGLFITKNQIDALNGKIEVESHLNEGTTFKIYFSHATKENLHH</sequence>
<dbReference type="InterPro" id="IPR005467">
    <property type="entry name" value="His_kinase_dom"/>
</dbReference>
<dbReference type="InterPro" id="IPR042240">
    <property type="entry name" value="CHASE_sf"/>
</dbReference>
<accession>A0A1M6HCM7</accession>
<dbReference type="OrthoDB" id="5522855at2"/>
<dbReference type="NCBIfam" id="TIGR00229">
    <property type="entry name" value="sensory_box"/>
    <property type="match status" value="2"/>
</dbReference>
<protein>
    <recommendedName>
        <fullName evidence="3">histidine kinase</fullName>
        <ecNumber evidence="3">2.7.13.3</ecNumber>
    </recommendedName>
</protein>
<dbReference type="InterPro" id="IPR004358">
    <property type="entry name" value="Sig_transdc_His_kin-like_C"/>
</dbReference>
<dbReference type="InterPro" id="IPR036890">
    <property type="entry name" value="HATPase_C_sf"/>
</dbReference>
<dbReference type="InterPro" id="IPR006189">
    <property type="entry name" value="CHASE_dom"/>
</dbReference>
<dbReference type="PRINTS" id="PR00344">
    <property type="entry name" value="BCTRLSENSOR"/>
</dbReference>
<keyword evidence="9 10" id="KW-0472">Membrane</keyword>
<dbReference type="InterPro" id="IPR000700">
    <property type="entry name" value="PAS-assoc_C"/>
</dbReference>
<dbReference type="GO" id="GO:0007165">
    <property type="term" value="P:signal transduction"/>
    <property type="evidence" value="ECO:0007669"/>
    <property type="project" value="UniProtKB-ARBA"/>
</dbReference>
<proteinExistence type="predicted"/>
<feature type="domain" description="PAC" evidence="13">
    <location>
        <begin position="376"/>
        <end position="428"/>
    </location>
</feature>
<dbReference type="STRING" id="415425.SAMN05444363_2972"/>
<reference evidence="16" key="1">
    <citation type="submission" date="2016-11" db="EMBL/GenBank/DDBJ databases">
        <authorList>
            <person name="Varghese N."/>
            <person name="Submissions S."/>
        </authorList>
    </citation>
    <scope>NUCLEOTIDE SEQUENCE [LARGE SCALE GENOMIC DNA]</scope>
    <source>
        <strain evidence="16">DSM 18829</strain>
    </source>
</reference>
<feature type="domain" description="CHASE" evidence="14">
    <location>
        <begin position="114"/>
        <end position="204"/>
    </location>
</feature>
<dbReference type="Gene3D" id="3.30.450.350">
    <property type="entry name" value="CHASE domain"/>
    <property type="match status" value="1"/>
</dbReference>
<evidence type="ECO:0000256" key="1">
    <source>
        <dbReference type="ARBA" id="ARBA00000085"/>
    </source>
</evidence>
<dbReference type="SUPFAM" id="SSF55874">
    <property type="entry name" value="ATPase domain of HSP90 chaperone/DNA topoisomerase II/histidine kinase"/>
    <property type="match status" value="1"/>
</dbReference>
<feature type="domain" description="PAC" evidence="13">
    <location>
        <begin position="505"/>
        <end position="556"/>
    </location>
</feature>
<feature type="transmembrane region" description="Helical" evidence="10">
    <location>
        <begin position="259"/>
        <end position="281"/>
    </location>
</feature>
<dbReference type="Pfam" id="PF03924">
    <property type="entry name" value="CHASE"/>
    <property type="match status" value="1"/>
</dbReference>
<comment type="subcellular location">
    <subcellularLocation>
        <location evidence="2">Membrane</location>
    </subcellularLocation>
</comment>
<name>A0A1M6HCM7_9FLAO</name>
<keyword evidence="7" id="KW-0418">Kinase</keyword>